<dbReference type="EMBL" id="KZ824494">
    <property type="protein sequence ID" value="RAK95397.1"/>
    <property type="molecule type" value="Genomic_DNA"/>
</dbReference>
<protein>
    <submittedName>
        <fullName evidence="2">Uncharacterized protein</fullName>
    </submittedName>
</protein>
<dbReference type="RefSeq" id="XP_025569725.1">
    <property type="nucleotide sequence ID" value="XM_025723538.1"/>
</dbReference>
<feature type="compositionally biased region" description="Basic and acidic residues" evidence="1">
    <location>
        <begin position="178"/>
        <end position="188"/>
    </location>
</feature>
<dbReference type="STRING" id="1448316.A0A395GKS6"/>
<dbReference type="Proteomes" id="UP000249402">
    <property type="component" value="Unassembled WGS sequence"/>
</dbReference>
<reference evidence="2 3" key="1">
    <citation type="submission" date="2018-02" db="EMBL/GenBank/DDBJ databases">
        <title>The genomes of Aspergillus section Nigri reveals drivers in fungal speciation.</title>
        <authorList>
            <consortium name="DOE Joint Genome Institute"/>
            <person name="Vesth T.C."/>
            <person name="Nybo J."/>
            <person name="Theobald S."/>
            <person name="Brandl J."/>
            <person name="Frisvad J.C."/>
            <person name="Nielsen K.F."/>
            <person name="Lyhne E.K."/>
            <person name="Kogle M.E."/>
            <person name="Kuo A."/>
            <person name="Riley R."/>
            <person name="Clum A."/>
            <person name="Nolan M."/>
            <person name="Lipzen A."/>
            <person name="Salamov A."/>
            <person name="Henrissat B."/>
            <person name="Wiebenga A."/>
            <person name="De vries R.P."/>
            <person name="Grigoriev I.V."/>
            <person name="Mortensen U.H."/>
            <person name="Andersen M.R."/>
            <person name="Baker S.E."/>
        </authorList>
    </citation>
    <scope>NUCLEOTIDE SEQUENCE [LARGE SCALE GENOMIC DNA]</scope>
    <source>
        <strain evidence="2 3">CBS 121593</strain>
    </source>
</reference>
<dbReference type="VEuPathDB" id="FungiDB:BO80DRAFT_487115"/>
<name>A0A395GKS6_9EURO</name>
<evidence type="ECO:0000313" key="3">
    <source>
        <dbReference type="Proteomes" id="UP000249402"/>
    </source>
</evidence>
<proteinExistence type="predicted"/>
<sequence>MAFTGRFLASPSYSESTDSGHRLATGAFVRPRQVVTPPHALDAEAEPLRAALDASHEEAIQIKAQLSDARKRITLDAEIIQTLQAKIDQLQDVIMQHRMATSGQTKASSEPKYIKKNHEFRYSASTIAHHTTISSSPFSTPSARRGGIFNRPPPRFNMPSGGRGTDARAAVAVTAEPSHSRWHDHSPRDLFTTSPQHAARGSDSPKGPVEWSSVIDQLAHRYRELFRKTDTFGQVHGNLPDFVQDMGMEGAVKEYLMTISNKNHAAYLLGNPSTRFTLLTKAINYYLVGEALNITAVRGFEDSVDMGIEELKQQICQDTPPMIHHMLINAMVVIVEGAMQVPEFADFSKQKAQAHVKMLWQCIGPLTNDPNNVHGLAWADLTTIMSEAQNLAVDMFRHAFEYRFNFPEINEPFNPATMINRDYFIKGDPLALKNNDNRVGLGITPIIEICDLAEQGSKLVSLADVLLLPSPGH</sequence>
<gene>
    <name evidence="2" type="ORF">BO80DRAFT_487115</name>
</gene>
<keyword evidence="3" id="KW-1185">Reference proteome</keyword>
<organism evidence="2 3">
    <name type="scientific">Aspergillus ibericus CBS 121593</name>
    <dbReference type="NCBI Taxonomy" id="1448316"/>
    <lineage>
        <taxon>Eukaryota</taxon>
        <taxon>Fungi</taxon>
        <taxon>Dikarya</taxon>
        <taxon>Ascomycota</taxon>
        <taxon>Pezizomycotina</taxon>
        <taxon>Eurotiomycetes</taxon>
        <taxon>Eurotiomycetidae</taxon>
        <taxon>Eurotiales</taxon>
        <taxon>Aspergillaceae</taxon>
        <taxon>Aspergillus</taxon>
        <taxon>Aspergillus subgen. Circumdati</taxon>
    </lineage>
</organism>
<feature type="region of interest" description="Disordered" evidence="1">
    <location>
        <begin position="176"/>
        <end position="209"/>
    </location>
</feature>
<feature type="region of interest" description="Disordered" evidence="1">
    <location>
        <begin position="1"/>
        <end position="20"/>
    </location>
</feature>
<dbReference type="GeneID" id="37228403"/>
<evidence type="ECO:0000313" key="2">
    <source>
        <dbReference type="EMBL" id="RAK95397.1"/>
    </source>
</evidence>
<accession>A0A395GKS6</accession>
<dbReference type="OrthoDB" id="4203839at2759"/>
<dbReference type="AlphaFoldDB" id="A0A395GKS6"/>
<evidence type="ECO:0000256" key="1">
    <source>
        <dbReference type="SAM" id="MobiDB-lite"/>
    </source>
</evidence>